<dbReference type="STRING" id="1064592.G0VG29"/>
<dbReference type="AlphaFoldDB" id="G0VG29"/>
<dbReference type="InterPro" id="IPR000462">
    <property type="entry name" value="CDP-OH_P_trans"/>
</dbReference>
<feature type="transmembrane region" description="Helical" evidence="11">
    <location>
        <begin position="212"/>
        <end position="230"/>
    </location>
</feature>
<dbReference type="FunCoup" id="G0VG29">
    <property type="interactions" value="402"/>
</dbReference>
<dbReference type="EMBL" id="HE576756">
    <property type="protein sequence ID" value="CCC70448.1"/>
    <property type="molecule type" value="Genomic_DNA"/>
</dbReference>
<keyword evidence="2" id="KW-0444">Lipid biosynthesis</keyword>
<name>G0VG29_NAUCA</name>
<keyword evidence="13" id="KW-1185">Reference proteome</keyword>
<evidence type="ECO:0000313" key="12">
    <source>
        <dbReference type="EMBL" id="CCC70448.1"/>
    </source>
</evidence>
<evidence type="ECO:0000256" key="11">
    <source>
        <dbReference type="SAM" id="Phobius"/>
    </source>
</evidence>
<dbReference type="GO" id="GO:0043337">
    <property type="term" value="F:cardiolipin synthase (CMP-forming)"/>
    <property type="evidence" value="ECO:0007669"/>
    <property type="project" value="EnsemblFungi"/>
</dbReference>
<dbReference type="GO" id="GO:0032049">
    <property type="term" value="P:cardiolipin biosynthetic process"/>
    <property type="evidence" value="ECO:0007669"/>
    <property type="project" value="TreeGrafter"/>
</dbReference>
<keyword evidence="8" id="KW-0594">Phospholipid biosynthesis</keyword>
<dbReference type="GO" id="GO:0007006">
    <property type="term" value="P:mitochondrial membrane organization"/>
    <property type="evidence" value="ECO:0007669"/>
    <property type="project" value="EnsemblFungi"/>
</dbReference>
<dbReference type="HOGENOM" id="CLU_051314_0_2_1"/>
<dbReference type="PROSITE" id="PS00379">
    <property type="entry name" value="CDP_ALCOHOL_P_TRANSF"/>
    <property type="match status" value="1"/>
</dbReference>
<evidence type="ECO:0000256" key="10">
    <source>
        <dbReference type="RuleBase" id="RU003750"/>
    </source>
</evidence>
<proteinExistence type="inferred from homology"/>
<reference key="2">
    <citation type="submission" date="2011-08" db="EMBL/GenBank/DDBJ databases">
        <title>Genome sequence of Naumovozyma castellii.</title>
        <authorList>
            <person name="Gordon J.L."/>
            <person name="Armisen D."/>
            <person name="Proux-Wera E."/>
            <person name="OhEigeartaigh S.S."/>
            <person name="Byrne K.P."/>
            <person name="Wolfe K.H."/>
        </authorList>
    </citation>
    <scope>NUCLEOTIDE SEQUENCE</scope>
    <source>
        <strain>Type strain:CBS 4309</strain>
    </source>
</reference>
<dbReference type="Pfam" id="PF01066">
    <property type="entry name" value="CDP-OH_P_transf"/>
    <property type="match status" value="1"/>
</dbReference>
<keyword evidence="5 11" id="KW-1133">Transmembrane helix</keyword>
<comment type="similarity">
    <text evidence="10">Belongs to the CDP-alcohol phosphatidyltransferase class-I family.</text>
</comment>
<gene>
    <name evidence="12" type="primary">NCAS0E03780</name>
    <name evidence="12" type="ordered locus">NCAS_0E03780</name>
</gene>
<keyword evidence="4 11" id="KW-0812">Transmembrane</keyword>
<evidence type="ECO:0000256" key="4">
    <source>
        <dbReference type="ARBA" id="ARBA00022692"/>
    </source>
</evidence>
<reference evidence="12 13" key="1">
    <citation type="journal article" date="2011" name="Proc. Natl. Acad. Sci. U.S.A.">
        <title>Evolutionary erosion of yeast sex chromosomes by mating-type switching accidents.</title>
        <authorList>
            <person name="Gordon J.L."/>
            <person name="Armisen D."/>
            <person name="Proux-Wera E."/>
            <person name="Oheigeartaigh S.S."/>
            <person name="Byrne K.P."/>
            <person name="Wolfe K.H."/>
        </authorList>
    </citation>
    <scope>NUCLEOTIDE SEQUENCE [LARGE SCALE GENOMIC DNA]</scope>
    <source>
        <strain evidence="13">ATCC 76901 / BCRC 22586 / CBS 4309 / NBRC 1992 / NRRL Y-12630</strain>
    </source>
</reference>
<feature type="transmembrane region" description="Helical" evidence="11">
    <location>
        <begin position="250"/>
        <end position="271"/>
    </location>
</feature>
<evidence type="ECO:0000313" key="13">
    <source>
        <dbReference type="Proteomes" id="UP000001640"/>
    </source>
</evidence>
<protein>
    <submittedName>
        <fullName evidence="12">Uncharacterized protein</fullName>
    </submittedName>
</protein>
<sequence>MNSLCLRTSLLIRPTTLRSVFCRHSPAQLLSYRFLSTTHCLRTTPPSKKTITKNNESQISSDVFTIPNVITMSRIATTPLVGYFILSNNLIPAMGLFAYSCITDFLDGYIARKYYLKSVAGSILDPIADKLLMITTTIALSLPPGPQLVPPLIATLILGRDVLLGISGVVIRYVSMCKKYTKEKVTWSSYWNFFKYPTVLVTPTRISKWNTFLQMIYLGLGVGILLMEPYKKTGKSHDGWTTLKEQARRAFNFMGYVVTVTTIWSGTSYLFGKNAITLILK</sequence>
<evidence type="ECO:0000256" key="2">
    <source>
        <dbReference type="ARBA" id="ARBA00022516"/>
    </source>
</evidence>
<evidence type="ECO:0000256" key="9">
    <source>
        <dbReference type="ARBA" id="ARBA00023264"/>
    </source>
</evidence>
<accession>G0VG29</accession>
<feature type="transmembrane region" description="Helical" evidence="11">
    <location>
        <begin position="80"/>
        <end position="102"/>
    </location>
</feature>
<dbReference type="InParanoid" id="G0VG29"/>
<dbReference type="GO" id="GO:0016020">
    <property type="term" value="C:membrane"/>
    <property type="evidence" value="ECO:0007669"/>
    <property type="project" value="UniProtKB-SubCell"/>
</dbReference>
<organism evidence="12 13">
    <name type="scientific">Naumovozyma castellii</name>
    <name type="common">Yeast</name>
    <name type="synonym">Saccharomyces castellii</name>
    <dbReference type="NCBI Taxonomy" id="27288"/>
    <lineage>
        <taxon>Eukaryota</taxon>
        <taxon>Fungi</taxon>
        <taxon>Dikarya</taxon>
        <taxon>Ascomycota</taxon>
        <taxon>Saccharomycotina</taxon>
        <taxon>Saccharomycetes</taxon>
        <taxon>Saccharomycetales</taxon>
        <taxon>Saccharomycetaceae</taxon>
        <taxon>Naumovozyma</taxon>
    </lineage>
</organism>
<dbReference type="InterPro" id="IPR050324">
    <property type="entry name" value="CDP-alcohol_PTase-I"/>
</dbReference>
<evidence type="ECO:0000256" key="3">
    <source>
        <dbReference type="ARBA" id="ARBA00022679"/>
    </source>
</evidence>
<dbReference type="GO" id="GO:0005739">
    <property type="term" value="C:mitochondrion"/>
    <property type="evidence" value="ECO:0007669"/>
    <property type="project" value="TreeGrafter"/>
</dbReference>
<dbReference type="PANTHER" id="PTHR14269:SF60">
    <property type="entry name" value="CARDIOLIPIN SYNTHASE (CMP-FORMING)"/>
    <property type="match status" value="1"/>
</dbReference>
<dbReference type="RefSeq" id="XP_003676805.1">
    <property type="nucleotide sequence ID" value="XM_003676757.1"/>
</dbReference>
<comment type="subcellular location">
    <subcellularLocation>
        <location evidence="1">Membrane</location>
        <topology evidence="1">Multi-pass membrane protein</topology>
    </subcellularLocation>
</comment>
<dbReference type="KEGG" id="ncs:NCAS_0E03780"/>
<dbReference type="GO" id="GO:0006873">
    <property type="term" value="P:intracellular monoatomic ion homeostasis"/>
    <property type="evidence" value="ECO:0007669"/>
    <property type="project" value="EnsemblFungi"/>
</dbReference>
<feature type="transmembrane region" description="Helical" evidence="11">
    <location>
        <begin position="152"/>
        <end position="174"/>
    </location>
</feature>
<evidence type="ECO:0000256" key="1">
    <source>
        <dbReference type="ARBA" id="ARBA00004141"/>
    </source>
</evidence>
<dbReference type="PANTHER" id="PTHR14269">
    <property type="entry name" value="CDP-DIACYLGLYCEROL--GLYCEROL-3-PHOSPHATE 3-PHOSPHATIDYLTRANSFERASE-RELATED"/>
    <property type="match status" value="1"/>
</dbReference>
<dbReference type="InterPro" id="IPR048254">
    <property type="entry name" value="CDP_ALCOHOL_P_TRANSF_CS"/>
</dbReference>
<dbReference type="Proteomes" id="UP000001640">
    <property type="component" value="Chromosome 5"/>
</dbReference>
<dbReference type="InterPro" id="IPR043130">
    <property type="entry name" value="CDP-OH_PTrfase_TM_dom"/>
</dbReference>
<evidence type="ECO:0000256" key="5">
    <source>
        <dbReference type="ARBA" id="ARBA00022989"/>
    </source>
</evidence>
<dbReference type="Gene3D" id="1.20.120.1760">
    <property type="match status" value="1"/>
</dbReference>
<keyword evidence="9" id="KW-1208">Phospholipid metabolism</keyword>
<keyword evidence="7 11" id="KW-0472">Membrane</keyword>
<keyword evidence="3 10" id="KW-0808">Transferase</keyword>
<dbReference type="OrthoDB" id="10020554at2759"/>
<keyword evidence="6" id="KW-0443">Lipid metabolism</keyword>
<evidence type="ECO:0000256" key="7">
    <source>
        <dbReference type="ARBA" id="ARBA00023136"/>
    </source>
</evidence>
<evidence type="ECO:0000256" key="6">
    <source>
        <dbReference type="ARBA" id="ARBA00023098"/>
    </source>
</evidence>
<dbReference type="GeneID" id="96904076"/>
<evidence type="ECO:0000256" key="8">
    <source>
        <dbReference type="ARBA" id="ARBA00023209"/>
    </source>
</evidence>
<dbReference type="eggNOG" id="KOG1617">
    <property type="taxonomic scope" value="Eukaryota"/>
</dbReference>
<dbReference type="OMA" id="RIAMSPY"/>
<dbReference type="GO" id="GO:0006612">
    <property type="term" value="P:protein targeting to membrane"/>
    <property type="evidence" value="ECO:0007669"/>
    <property type="project" value="EnsemblFungi"/>
</dbReference>